<sequence>MRASSYEEALARFVNVLLGNGIFSLVAFELAGFGNFSGEDKSIAEDSSMLPRMQYERIDCRYGMNLSQFPSY</sequence>
<organism evidence="1 2">
    <name type="scientific">Aspergillus fijiensis CBS 313.89</name>
    <dbReference type="NCBI Taxonomy" id="1448319"/>
    <lineage>
        <taxon>Eukaryota</taxon>
        <taxon>Fungi</taxon>
        <taxon>Dikarya</taxon>
        <taxon>Ascomycota</taxon>
        <taxon>Pezizomycotina</taxon>
        <taxon>Eurotiomycetes</taxon>
        <taxon>Eurotiomycetidae</taxon>
        <taxon>Eurotiales</taxon>
        <taxon>Aspergillaceae</taxon>
        <taxon>Aspergillus</taxon>
    </lineage>
</organism>
<dbReference type="EMBL" id="KZ824698">
    <property type="protein sequence ID" value="RAK72322.1"/>
    <property type="molecule type" value="Genomic_DNA"/>
</dbReference>
<dbReference type="VEuPathDB" id="FungiDB:BO72DRAFT_279990"/>
<accession>A0A8G1REG1</accession>
<dbReference type="RefSeq" id="XP_040796334.1">
    <property type="nucleotide sequence ID" value="XM_040940273.1"/>
</dbReference>
<keyword evidence="2" id="KW-1185">Reference proteome</keyword>
<dbReference type="Proteomes" id="UP000249789">
    <property type="component" value="Unassembled WGS sequence"/>
</dbReference>
<evidence type="ECO:0000313" key="2">
    <source>
        <dbReference type="Proteomes" id="UP000249789"/>
    </source>
</evidence>
<gene>
    <name evidence="1" type="ORF">BO72DRAFT_279990</name>
</gene>
<reference evidence="1 2" key="1">
    <citation type="submission" date="2018-02" db="EMBL/GenBank/DDBJ databases">
        <title>The genomes of Aspergillus section Nigri reveals drivers in fungal speciation.</title>
        <authorList>
            <consortium name="DOE Joint Genome Institute"/>
            <person name="Vesth T.C."/>
            <person name="Nybo J."/>
            <person name="Theobald S."/>
            <person name="Brandl J."/>
            <person name="Frisvad J.C."/>
            <person name="Nielsen K.F."/>
            <person name="Lyhne E.K."/>
            <person name="Kogle M.E."/>
            <person name="Kuo A."/>
            <person name="Riley R."/>
            <person name="Clum A."/>
            <person name="Nolan M."/>
            <person name="Lipzen A."/>
            <person name="Salamov A."/>
            <person name="Henrissat B."/>
            <person name="Wiebenga A."/>
            <person name="De vries R.P."/>
            <person name="Grigoriev I.V."/>
            <person name="Mortensen U.H."/>
            <person name="Andersen M.R."/>
            <person name="Baker S.E."/>
        </authorList>
    </citation>
    <scope>NUCLEOTIDE SEQUENCE [LARGE SCALE GENOMIC DNA]</scope>
    <source>
        <strain evidence="1 2">CBS 313.89</strain>
    </source>
</reference>
<protein>
    <submittedName>
        <fullName evidence="1">Uncharacterized protein</fullName>
    </submittedName>
</protein>
<evidence type="ECO:0000313" key="1">
    <source>
        <dbReference type="EMBL" id="RAK72322.1"/>
    </source>
</evidence>
<dbReference type="AlphaFoldDB" id="A0A8G1REG1"/>
<name>A0A8G1REG1_9EURO</name>
<proteinExistence type="predicted"/>
<dbReference type="GeneID" id="63857606"/>